<evidence type="ECO:0000313" key="4">
    <source>
        <dbReference type="Proteomes" id="UP000677913"/>
    </source>
</evidence>
<sequence length="234" mass="22723">MRALSIHTCIATVSSAALVALGAGGCSSSNASTDTAGAQPAPSSSATASPGLGSAPPSGASPSGLAAKLLTPADLPAGWGIDATATNPPMQSGCGLWNPAVWNGSLAGRAEADLSAGLTGPFLVEELAAGTSAQVASAWQKLVGSLSQCTTYTHGGGSGSSTFTTARASLPAYGDGSYSFTLNIKVSTGVDASGYIVAARSGNSVVVVYIVALAQPAKNMADAAFGKAVAKARS</sequence>
<evidence type="ECO:0000256" key="1">
    <source>
        <dbReference type="SAM" id="MobiDB-lite"/>
    </source>
</evidence>
<accession>A0A8J8BAE9</accession>
<feature type="chain" id="PRO_5035315245" description="PknH-like extracellular domain-containing protein" evidence="2">
    <location>
        <begin position="32"/>
        <end position="234"/>
    </location>
</feature>
<evidence type="ECO:0000256" key="2">
    <source>
        <dbReference type="SAM" id="SignalP"/>
    </source>
</evidence>
<gene>
    <name evidence="3" type="ORF">KGA66_07525</name>
</gene>
<dbReference type="Proteomes" id="UP000677913">
    <property type="component" value="Unassembled WGS sequence"/>
</dbReference>
<protein>
    <recommendedName>
        <fullName evidence="5">PknH-like extracellular domain-containing protein</fullName>
    </recommendedName>
</protein>
<feature type="region of interest" description="Disordered" evidence="1">
    <location>
        <begin position="29"/>
        <end position="66"/>
    </location>
</feature>
<dbReference type="PROSITE" id="PS51257">
    <property type="entry name" value="PROKAR_LIPOPROTEIN"/>
    <property type="match status" value="1"/>
</dbReference>
<name>A0A8J8BAE9_9ACTN</name>
<dbReference type="RefSeq" id="WP_211466045.1">
    <property type="nucleotide sequence ID" value="NZ_JAGSXH010000017.1"/>
</dbReference>
<evidence type="ECO:0008006" key="5">
    <source>
        <dbReference type="Google" id="ProtNLM"/>
    </source>
</evidence>
<keyword evidence="4" id="KW-1185">Reference proteome</keyword>
<dbReference type="AlphaFoldDB" id="A0A8J8BAE9"/>
<keyword evidence="2" id="KW-0732">Signal</keyword>
<organism evidence="3 4">
    <name type="scientific">Actinocrinis puniceicyclus</name>
    <dbReference type="NCBI Taxonomy" id="977794"/>
    <lineage>
        <taxon>Bacteria</taxon>
        <taxon>Bacillati</taxon>
        <taxon>Actinomycetota</taxon>
        <taxon>Actinomycetes</taxon>
        <taxon>Catenulisporales</taxon>
        <taxon>Actinospicaceae</taxon>
        <taxon>Actinocrinis</taxon>
    </lineage>
</organism>
<feature type="signal peptide" evidence="2">
    <location>
        <begin position="1"/>
        <end position="31"/>
    </location>
</feature>
<reference evidence="3" key="1">
    <citation type="submission" date="2021-04" db="EMBL/GenBank/DDBJ databases">
        <title>Genome based classification of Actinospica acidithermotolerans sp. nov., an actinobacterium isolated from an Indonesian hot spring.</title>
        <authorList>
            <person name="Kusuma A.B."/>
            <person name="Putra K.E."/>
            <person name="Nafisah S."/>
            <person name="Loh J."/>
            <person name="Nouioui I."/>
            <person name="Goodfellow M."/>
        </authorList>
    </citation>
    <scope>NUCLEOTIDE SEQUENCE</scope>
    <source>
        <strain evidence="3">DSM 45618</strain>
    </source>
</reference>
<comment type="caution">
    <text evidence="3">The sequence shown here is derived from an EMBL/GenBank/DDBJ whole genome shotgun (WGS) entry which is preliminary data.</text>
</comment>
<dbReference type="EMBL" id="JAGSXH010000017">
    <property type="protein sequence ID" value="MBS2962887.1"/>
    <property type="molecule type" value="Genomic_DNA"/>
</dbReference>
<evidence type="ECO:0000313" key="3">
    <source>
        <dbReference type="EMBL" id="MBS2962887.1"/>
    </source>
</evidence>
<proteinExistence type="predicted"/>